<dbReference type="EMBL" id="ML996687">
    <property type="protein sequence ID" value="KAF2404834.1"/>
    <property type="molecule type" value="Genomic_DNA"/>
</dbReference>
<proteinExistence type="predicted"/>
<protein>
    <submittedName>
        <fullName evidence="1">Uncharacterized protein</fullName>
    </submittedName>
</protein>
<dbReference type="Proteomes" id="UP000799640">
    <property type="component" value="Unassembled WGS sequence"/>
</dbReference>
<reference evidence="1" key="1">
    <citation type="journal article" date="2020" name="Stud. Mycol.">
        <title>101 Dothideomycetes genomes: a test case for predicting lifestyles and emergence of pathogens.</title>
        <authorList>
            <person name="Haridas S."/>
            <person name="Albert R."/>
            <person name="Binder M."/>
            <person name="Bloem J."/>
            <person name="Labutti K."/>
            <person name="Salamov A."/>
            <person name="Andreopoulos B."/>
            <person name="Baker S."/>
            <person name="Barry K."/>
            <person name="Bills G."/>
            <person name="Bluhm B."/>
            <person name="Cannon C."/>
            <person name="Castanera R."/>
            <person name="Culley D."/>
            <person name="Daum C."/>
            <person name="Ezra D."/>
            <person name="Gonzalez J."/>
            <person name="Henrissat B."/>
            <person name="Kuo A."/>
            <person name="Liang C."/>
            <person name="Lipzen A."/>
            <person name="Lutzoni F."/>
            <person name="Magnuson J."/>
            <person name="Mondo S."/>
            <person name="Nolan M."/>
            <person name="Ohm R."/>
            <person name="Pangilinan J."/>
            <person name="Park H.-J."/>
            <person name="Ramirez L."/>
            <person name="Alfaro M."/>
            <person name="Sun H."/>
            <person name="Tritt A."/>
            <person name="Yoshinaga Y."/>
            <person name="Zwiers L.-H."/>
            <person name="Turgeon B."/>
            <person name="Goodwin S."/>
            <person name="Spatafora J."/>
            <person name="Crous P."/>
            <person name="Grigoriev I."/>
        </authorList>
    </citation>
    <scope>NUCLEOTIDE SEQUENCE</scope>
    <source>
        <strain evidence="1">CBS 262.69</strain>
    </source>
</reference>
<evidence type="ECO:0000313" key="2">
    <source>
        <dbReference type="Proteomes" id="UP000799640"/>
    </source>
</evidence>
<sequence length="177" mass="19493">MAHMCVAVKLQGRNVGTEVVYSTRSGWMFCEHAKHQHSITGRKLSSIIFTASPSRRSSHIWCGRTTTRQFATQLGKLGANAVIARDGLSTEEILEHIERITRGRITHALKLVGPGTASVVLRARASNIQWKTLVGWKVAFAPLAMMGKDVVPPEVEVAVVEMKRFVLDPTSDLYGVL</sequence>
<gene>
    <name evidence="1" type="ORF">EJ06DRAFT_552312</name>
</gene>
<organism evidence="1 2">
    <name type="scientific">Trichodelitschia bisporula</name>
    <dbReference type="NCBI Taxonomy" id="703511"/>
    <lineage>
        <taxon>Eukaryota</taxon>
        <taxon>Fungi</taxon>
        <taxon>Dikarya</taxon>
        <taxon>Ascomycota</taxon>
        <taxon>Pezizomycotina</taxon>
        <taxon>Dothideomycetes</taxon>
        <taxon>Dothideomycetes incertae sedis</taxon>
        <taxon>Phaeotrichales</taxon>
        <taxon>Phaeotrichaceae</taxon>
        <taxon>Trichodelitschia</taxon>
    </lineage>
</organism>
<evidence type="ECO:0000313" key="1">
    <source>
        <dbReference type="EMBL" id="KAF2404834.1"/>
    </source>
</evidence>
<name>A0A6G1I9I1_9PEZI</name>
<keyword evidence="2" id="KW-1185">Reference proteome</keyword>
<dbReference type="AlphaFoldDB" id="A0A6G1I9I1"/>
<accession>A0A6G1I9I1</accession>